<proteinExistence type="predicted"/>
<organism evidence="3">
    <name type="scientific">Soboliphyme baturini</name>
    <dbReference type="NCBI Taxonomy" id="241478"/>
    <lineage>
        <taxon>Eukaryota</taxon>
        <taxon>Metazoa</taxon>
        <taxon>Ecdysozoa</taxon>
        <taxon>Nematoda</taxon>
        <taxon>Enoplea</taxon>
        <taxon>Dorylaimia</taxon>
        <taxon>Dioctophymatida</taxon>
        <taxon>Dioctophymatoidea</taxon>
        <taxon>Soboliphymatidae</taxon>
        <taxon>Soboliphyme</taxon>
    </lineage>
</organism>
<dbReference type="AlphaFoldDB" id="A0A183IU51"/>
<reference evidence="1 2" key="2">
    <citation type="submission" date="2018-11" db="EMBL/GenBank/DDBJ databases">
        <authorList>
            <consortium name="Pathogen Informatics"/>
        </authorList>
    </citation>
    <scope>NUCLEOTIDE SEQUENCE [LARGE SCALE GENOMIC DNA]</scope>
</reference>
<evidence type="ECO:0000313" key="2">
    <source>
        <dbReference type="Proteomes" id="UP000270296"/>
    </source>
</evidence>
<gene>
    <name evidence="1" type="ORF">SBAD_LOCUS7148</name>
</gene>
<accession>A0A183IU51</accession>
<evidence type="ECO:0000313" key="1">
    <source>
        <dbReference type="EMBL" id="VDP12059.1"/>
    </source>
</evidence>
<protein>
    <submittedName>
        <fullName evidence="3">Bardet-Biedl syndrome 1 protein</fullName>
    </submittedName>
</protein>
<sequence>MDDQAPSAAADGRFHAEGNFFHPLVLVTGSQSASAASSEKTPLFLVCENPNDFQLVVVQIKANRKSVVFAGPSLTLKNLVKNAPCLKEVCYPLLPLRLPPSLEMFSYPCDDCLPRCLFRP</sequence>
<keyword evidence="2" id="KW-1185">Reference proteome</keyword>
<dbReference type="WBParaSite" id="SBAD_0000741501-mRNA-1">
    <property type="protein sequence ID" value="SBAD_0000741501-mRNA-1"/>
    <property type="gene ID" value="SBAD_0000741501"/>
</dbReference>
<dbReference type="Proteomes" id="UP000270296">
    <property type="component" value="Unassembled WGS sequence"/>
</dbReference>
<reference evidence="3" key="1">
    <citation type="submission" date="2016-06" db="UniProtKB">
        <authorList>
            <consortium name="WormBaseParasite"/>
        </authorList>
    </citation>
    <scope>IDENTIFICATION</scope>
</reference>
<dbReference type="EMBL" id="UZAM01010363">
    <property type="protein sequence ID" value="VDP12059.1"/>
    <property type="molecule type" value="Genomic_DNA"/>
</dbReference>
<evidence type="ECO:0000313" key="3">
    <source>
        <dbReference type="WBParaSite" id="SBAD_0000741501-mRNA-1"/>
    </source>
</evidence>
<name>A0A183IU51_9BILA</name>